<evidence type="ECO:0000256" key="1">
    <source>
        <dbReference type="SAM" id="Coils"/>
    </source>
</evidence>
<name>M3CX51_SPHMS</name>
<evidence type="ECO:0000313" key="3">
    <source>
        <dbReference type="Proteomes" id="UP000016931"/>
    </source>
</evidence>
<dbReference type="EMBL" id="KB456271">
    <property type="protein sequence ID" value="EMF08251.1"/>
    <property type="molecule type" value="Genomic_DNA"/>
</dbReference>
<proteinExistence type="predicted"/>
<dbReference type="STRING" id="692275.M3CX51"/>
<keyword evidence="3" id="KW-1185">Reference proteome</keyword>
<protein>
    <submittedName>
        <fullName evidence="2">Uncharacterized protein</fullName>
    </submittedName>
</protein>
<sequence>MAPTRTNSDDDNRHAVPSLEEIIFSCGICQATVSELYPAHENHPASHAADDDDGMGIKLWIGNCVHVFCGRHVEGGGVPFHSSSDPPQAECPVCVRSENNHDVRNLYGIRGLTQDKMDPAIPSIYVKCPPVSLDGNDAGVEALRFQYSRMKCYSQDVSRRWKSADRKRRAMENVLHKERKLHRQLEADYQELQKQKEEAEKKLLGWEGRKGQIKHYMGAVAEMAADIQVRSPSLLISKAR</sequence>
<dbReference type="OrthoDB" id="5410764at2759"/>
<dbReference type="AlphaFoldDB" id="M3CX51"/>
<accession>M3CX51</accession>
<gene>
    <name evidence="2" type="ORF">SEPMUDRAFT_54249</name>
</gene>
<dbReference type="eggNOG" id="ENOG502SP7F">
    <property type="taxonomic scope" value="Eukaryota"/>
</dbReference>
<reference evidence="2 3" key="1">
    <citation type="journal article" date="2012" name="PLoS Pathog.">
        <title>Diverse lifestyles and strategies of plant pathogenesis encoded in the genomes of eighteen Dothideomycetes fungi.</title>
        <authorList>
            <person name="Ohm R.A."/>
            <person name="Feau N."/>
            <person name="Henrissat B."/>
            <person name="Schoch C.L."/>
            <person name="Horwitz B.A."/>
            <person name="Barry K.W."/>
            <person name="Condon B.J."/>
            <person name="Copeland A.C."/>
            <person name="Dhillon B."/>
            <person name="Glaser F."/>
            <person name="Hesse C.N."/>
            <person name="Kosti I."/>
            <person name="LaButti K."/>
            <person name="Lindquist E.A."/>
            <person name="Lucas S."/>
            <person name="Salamov A.A."/>
            <person name="Bradshaw R.E."/>
            <person name="Ciuffetti L."/>
            <person name="Hamelin R.C."/>
            <person name="Kema G.H.J."/>
            <person name="Lawrence C."/>
            <person name="Scott J.A."/>
            <person name="Spatafora J.W."/>
            <person name="Turgeon B.G."/>
            <person name="de Wit P.J.G.M."/>
            <person name="Zhong S."/>
            <person name="Goodwin S.B."/>
            <person name="Grigoriev I.V."/>
        </authorList>
    </citation>
    <scope>NUCLEOTIDE SEQUENCE [LARGE SCALE GENOMIC DNA]</scope>
    <source>
        <strain evidence="2 3">SO2202</strain>
    </source>
</reference>
<feature type="coiled-coil region" evidence="1">
    <location>
        <begin position="168"/>
        <end position="209"/>
    </location>
</feature>
<dbReference type="OMA" id="GICQATI"/>
<dbReference type="HOGENOM" id="CLU_1230374_0_0_1"/>
<dbReference type="Proteomes" id="UP000016931">
    <property type="component" value="Unassembled WGS sequence"/>
</dbReference>
<dbReference type="GeneID" id="27906427"/>
<organism evidence="2 3">
    <name type="scientific">Sphaerulina musiva (strain SO2202)</name>
    <name type="common">Poplar stem canker fungus</name>
    <name type="synonym">Septoria musiva</name>
    <dbReference type="NCBI Taxonomy" id="692275"/>
    <lineage>
        <taxon>Eukaryota</taxon>
        <taxon>Fungi</taxon>
        <taxon>Dikarya</taxon>
        <taxon>Ascomycota</taxon>
        <taxon>Pezizomycotina</taxon>
        <taxon>Dothideomycetes</taxon>
        <taxon>Dothideomycetidae</taxon>
        <taxon>Mycosphaerellales</taxon>
        <taxon>Mycosphaerellaceae</taxon>
        <taxon>Sphaerulina</taxon>
    </lineage>
</organism>
<dbReference type="RefSeq" id="XP_016756372.1">
    <property type="nucleotide sequence ID" value="XM_016909290.1"/>
</dbReference>
<evidence type="ECO:0000313" key="2">
    <source>
        <dbReference type="EMBL" id="EMF08251.1"/>
    </source>
</evidence>
<keyword evidence="1" id="KW-0175">Coiled coil</keyword>